<reference evidence="3 4" key="1">
    <citation type="submission" date="2019-09" db="EMBL/GenBank/DDBJ databases">
        <authorList>
            <person name="Kevbrin V."/>
            <person name="Grouzdev D.S."/>
        </authorList>
    </citation>
    <scope>NUCLEOTIDE SEQUENCE [LARGE SCALE GENOMIC DNA]</scope>
    <source>
        <strain evidence="3 4">G-192</strain>
    </source>
</reference>
<feature type="compositionally biased region" description="Low complexity" evidence="1">
    <location>
        <begin position="137"/>
        <end position="146"/>
    </location>
</feature>
<keyword evidence="4" id="KW-1185">Reference proteome</keyword>
<gene>
    <name evidence="3" type="ORF">F1654_06810</name>
</gene>
<accession>A0A5M6ZGS2</accession>
<name>A0A5M6ZGS2_9PROT</name>
<dbReference type="Proteomes" id="UP000325122">
    <property type="component" value="Unassembled WGS sequence"/>
</dbReference>
<protein>
    <submittedName>
        <fullName evidence="3">Uncharacterized protein</fullName>
    </submittedName>
</protein>
<feature type="region of interest" description="Disordered" evidence="1">
    <location>
        <begin position="137"/>
        <end position="161"/>
    </location>
</feature>
<feature type="signal peptide" evidence="2">
    <location>
        <begin position="1"/>
        <end position="20"/>
    </location>
</feature>
<evidence type="ECO:0000313" key="4">
    <source>
        <dbReference type="Proteomes" id="UP000325122"/>
    </source>
</evidence>
<dbReference type="AlphaFoldDB" id="A0A5M6ZGS2"/>
<sequence>MKRIVTAAACALIAAGAASAQEGQVMRMGDTALTCQEIIAAASEQTGILGGSPEGGLMTSEYAVNTATALAQHGAMMSGAARAVPGLGAVGGMMGRAAQRQREQEEARRAVAEKRWYFLNGLYGGRNCDTILRQEAQAAAAAAPAPEAAPEPEPAVEAEEG</sequence>
<feature type="chain" id="PRO_5024355062" evidence="2">
    <location>
        <begin position="21"/>
        <end position="161"/>
    </location>
</feature>
<evidence type="ECO:0000256" key="2">
    <source>
        <dbReference type="SAM" id="SignalP"/>
    </source>
</evidence>
<evidence type="ECO:0000256" key="1">
    <source>
        <dbReference type="SAM" id="MobiDB-lite"/>
    </source>
</evidence>
<dbReference type="RefSeq" id="WP_150022778.1">
    <property type="nucleotide sequence ID" value="NZ_VWOJ01000002.1"/>
</dbReference>
<organism evidence="3 4">
    <name type="scientific">Alkalicaulis satelles</name>
    <dbReference type="NCBI Taxonomy" id="2609175"/>
    <lineage>
        <taxon>Bacteria</taxon>
        <taxon>Pseudomonadati</taxon>
        <taxon>Pseudomonadota</taxon>
        <taxon>Alphaproteobacteria</taxon>
        <taxon>Maricaulales</taxon>
        <taxon>Maricaulaceae</taxon>
        <taxon>Alkalicaulis</taxon>
    </lineage>
</organism>
<dbReference type="EMBL" id="VWOJ01000002">
    <property type="protein sequence ID" value="KAA5803510.1"/>
    <property type="molecule type" value="Genomic_DNA"/>
</dbReference>
<comment type="caution">
    <text evidence="3">The sequence shown here is derived from an EMBL/GenBank/DDBJ whole genome shotgun (WGS) entry which is preliminary data.</text>
</comment>
<keyword evidence="2" id="KW-0732">Signal</keyword>
<evidence type="ECO:0000313" key="3">
    <source>
        <dbReference type="EMBL" id="KAA5803510.1"/>
    </source>
</evidence>
<proteinExistence type="predicted"/>